<evidence type="ECO:0000313" key="3">
    <source>
        <dbReference type="EMBL" id="SHE56711.1"/>
    </source>
</evidence>
<dbReference type="GO" id="GO:0008933">
    <property type="term" value="F:peptidoglycan lytic transglycosylase activity"/>
    <property type="evidence" value="ECO:0007669"/>
    <property type="project" value="InterPro"/>
</dbReference>
<accession>A0A1M4UIW4</accession>
<name>A0A1M4UIW4_9GAMM</name>
<sequence>MWGRTVIVLLLLASAGPVWAGRVYRCESGDGAVSYVSKRPPGTTCRLLGQFRAGAVASSKAPKAVPSAPPLAELPSLPEGVVAPATPPGNAVPASAPAPAPVTPGPRLVRGQLYSFVDRNGVRNYTSVRPAGVPAAAVRTIAYSYIERCYACGVLPGVDFHRVRLNTDAYSGQIAAIAREAGVEEAIVRAVIHAESAFNPRAVSRAGALGLMQLMPDTARRFGVSDPFDAEQNIRGGVQYLAWLLKRYGGNLTLAAAGYNAGEGAVDRYGGVPPYDETQRYVQRVGVLVERYRGALREGGSPLRGGLSAR</sequence>
<keyword evidence="4" id="KW-1185">Reference proteome</keyword>
<dbReference type="InterPro" id="IPR008258">
    <property type="entry name" value="Transglycosylase_SLT_dom_1"/>
</dbReference>
<feature type="domain" description="Transglycosylase SLT" evidence="2">
    <location>
        <begin position="176"/>
        <end position="270"/>
    </location>
</feature>
<evidence type="ECO:0000256" key="1">
    <source>
        <dbReference type="ARBA" id="ARBA00007734"/>
    </source>
</evidence>
<dbReference type="GO" id="GO:0000270">
    <property type="term" value="P:peptidoglycan metabolic process"/>
    <property type="evidence" value="ECO:0007669"/>
    <property type="project" value="InterPro"/>
</dbReference>
<dbReference type="SUPFAM" id="SSF53955">
    <property type="entry name" value="Lysozyme-like"/>
    <property type="match status" value="1"/>
</dbReference>
<dbReference type="CDD" id="cd00254">
    <property type="entry name" value="LT-like"/>
    <property type="match status" value="1"/>
</dbReference>
<evidence type="ECO:0000259" key="2">
    <source>
        <dbReference type="Pfam" id="PF01464"/>
    </source>
</evidence>
<gene>
    <name evidence="3" type="ORF">SAMN02745204_00700</name>
</gene>
<protein>
    <submittedName>
        <fullName evidence="3">Soluble lytic murein transglycosylase</fullName>
    </submittedName>
</protein>
<dbReference type="PANTHER" id="PTHR37423:SF2">
    <property type="entry name" value="MEMBRANE-BOUND LYTIC MUREIN TRANSGLYCOSYLASE C"/>
    <property type="match status" value="1"/>
</dbReference>
<evidence type="ECO:0000313" key="4">
    <source>
        <dbReference type="Proteomes" id="UP000242857"/>
    </source>
</evidence>
<dbReference type="STRING" id="213588.SAMN02745204_00700"/>
<dbReference type="InterPro" id="IPR023346">
    <property type="entry name" value="Lysozyme-like_dom_sf"/>
</dbReference>
<reference evidence="4" key="1">
    <citation type="submission" date="2016-11" db="EMBL/GenBank/DDBJ databases">
        <authorList>
            <person name="Varghese N."/>
            <person name="Submissions S."/>
        </authorList>
    </citation>
    <scope>NUCLEOTIDE SEQUENCE [LARGE SCALE GENOMIC DNA]</scope>
    <source>
        <strain evidence="4">DSM 14834</strain>
    </source>
</reference>
<dbReference type="PANTHER" id="PTHR37423">
    <property type="entry name" value="SOLUBLE LYTIC MUREIN TRANSGLYCOSYLASE-RELATED"/>
    <property type="match status" value="1"/>
</dbReference>
<dbReference type="PROSITE" id="PS00922">
    <property type="entry name" value="TRANSGLYCOSYLASE"/>
    <property type="match status" value="1"/>
</dbReference>
<comment type="similarity">
    <text evidence="1">Belongs to the transglycosylase Slt family.</text>
</comment>
<dbReference type="EMBL" id="FQUK01000008">
    <property type="protein sequence ID" value="SHE56711.1"/>
    <property type="molecule type" value="Genomic_DNA"/>
</dbReference>
<dbReference type="Proteomes" id="UP000242857">
    <property type="component" value="Unassembled WGS sequence"/>
</dbReference>
<dbReference type="Gene3D" id="1.10.530.10">
    <property type="match status" value="1"/>
</dbReference>
<dbReference type="OrthoDB" id="9815002at2"/>
<dbReference type="RefSeq" id="WP_072755248.1">
    <property type="nucleotide sequence ID" value="NZ_FQUK01000008.1"/>
</dbReference>
<proteinExistence type="inferred from homology"/>
<dbReference type="AlphaFoldDB" id="A0A1M4UIW4"/>
<dbReference type="InterPro" id="IPR000189">
    <property type="entry name" value="Transglyc_AS"/>
</dbReference>
<dbReference type="Pfam" id="PF01464">
    <property type="entry name" value="SLT"/>
    <property type="match status" value="1"/>
</dbReference>
<dbReference type="GO" id="GO:0016020">
    <property type="term" value="C:membrane"/>
    <property type="evidence" value="ECO:0007669"/>
    <property type="project" value="InterPro"/>
</dbReference>
<organism evidence="3 4">
    <name type="scientific">Thermomonas hydrothermalis</name>
    <dbReference type="NCBI Taxonomy" id="213588"/>
    <lineage>
        <taxon>Bacteria</taxon>
        <taxon>Pseudomonadati</taxon>
        <taxon>Pseudomonadota</taxon>
        <taxon>Gammaproteobacteria</taxon>
        <taxon>Lysobacterales</taxon>
        <taxon>Lysobacteraceae</taxon>
        <taxon>Thermomonas</taxon>
    </lineage>
</organism>